<dbReference type="OrthoDB" id="115291at2"/>
<dbReference type="InterPro" id="IPR051049">
    <property type="entry name" value="Dienelactone_hydrolase-like"/>
</dbReference>
<sequence>MSVTVFTPASPPVLLIVTDVFGNTPAIASFARQFPVPCLIASPFSGEKTQYPAETLAYHAFIAEGGVGAYAEHLAQLIEANQSSLRYAIGFSAGASALWLNSTNPAMASLQQTILFYGSRIRDYRDVQPACPTRLIFAEQEAAFEPAELVADLRQRNHDAELVKGSKHGFMNPYSAGFCLKTQERFMKELLDMTQISVAA</sequence>
<dbReference type="SUPFAM" id="SSF53474">
    <property type="entry name" value="alpha/beta-Hydrolases"/>
    <property type="match status" value="1"/>
</dbReference>
<dbReference type="GO" id="GO:0016787">
    <property type="term" value="F:hydrolase activity"/>
    <property type="evidence" value="ECO:0007669"/>
    <property type="project" value="UniProtKB-KW"/>
</dbReference>
<comment type="caution">
    <text evidence="1">The sequence shown here is derived from an EMBL/GenBank/DDBJ whole genome shotgun (WGS) entry which is preliminary data.</text>
</comment>
<proteinExistence type="predicted"/>
<dbReference type="RefSeq" id="WP_146218856.1">
    <property type="nucleotide sequence ID" value="NZ_QJKB01000004.1"/>
</dbReference>
<gene>
    <name evidence="1" type="ORF">DFR42_104157</name>
</gene>
<dbReference type="Proteomes" id="UP000247792">
    <property type="component" value="Unassembled WGS sequence"/>
</dbReference>
<dbReference type="Gene3D" id="3.40.50.1820">
    <property type="entry name" value="alpha/beta hydrolase"/>
    <property type="match status" value="1"/>
</dbReference>
<dbReference type="PANTHER" id="PTHR46623:SF6">
    <property type="entry name" value="ALPHA_BETA-HYDROLASES SUPERFAMILY PROTEIN"/>
    <property type="match status" value="1"/>
</dbReference>
<dbReference type="EMBL" id="QJKB01000004">
    <property type="protein sequence ID" value="PXX43156.1"/>
    <property type="molecule type" value="Genomic_DNA"/>
</dbReference>
<name>A0A318J3G2_9BURK</name>
<keyword evidence="1" id="KW-0378">Hydrolase</keyword>
<dbReference type="InterPro" id="IPR029058">
    <property type="entry name" value="AB_hydrolase_fold"/>
</dbReference>
<accession>A0A318J3G2</accession>
<dbReference type="AlphaFoldDB" id="A0A318J3G2"/>
<evidence type="ECO:0000313" key="2">
    <source>
        <dbReference type="Proteomes" id="UP000247792"/>
    </source>
</evidence>
<protein>
    <submittedName>
        <fullName evidence="1">Dienelactone hydrolase</fullName>
    </submittedName>
</protein>
<dbReference type="PANTHER" id="PTHR46623">
    <property type="entry name" value="CARBOXYMETHYLENEBUTENOLIDASE-RELATED"/>
    <property type="match status" value="1"/>
</dbReference>
<reference evidence="1 2" key="1">
    <citation type="submission" date="2018-05" db="EMBL/GenBank/DDBJ databases">
        <title>Genomic Encyclopedia of Type Strains, Phase IV (KMG-IV): sequencing the most valuable type-strain genomes for metagenomic binning, comparative biology and taxonomic classification.</title>
        <authorList>
            <person name="Goeker M."/>
        </authorList>
    </citation>
    <scope>NUCLEOTIDE SEQUENCE [LARGE SCALE GENOMIC DNA]</scope>
    <source>
        <strain evidence="1 2">DSM 19792</strain>
    </source>
</reference>
<keyword evidence="2" id="KW-1185">Reference proteome</keyword>
<evidence type="ECO:0000313" key="1">
    <source>
        <dbReference type="EMBL" id="PXX43156.1"/>
    </source>
</evidence>
<organism evidence="1 2">
    <name type="scientific">Undibacterium pigrum</name>
    <dbReference type="NCBI Taxonomy" id="401470"/>
    <lineage>
        <taxon>Bacteria</taxon>
        <taxon>Pseudomonadati</taxon>
        <taxon>Pseudomonadota</taxon>
        <taxon>Betaproteobacteria</taxon>
        <taxon>Burkholderiales</taxon>
        <taxon>Oxalobacteraceae</taxon>
        <taxon>Undibacterium</taxon>
    </lineage>
</organism>